<gene>
    <name evidence="5" type="ORF">GBAR_LOCUS25698</name>
</gene>
<name>A0AA35TFA8_GEOBA</name>
<organism evidence="5 6">
    <name type="scientific">Geodia barretti</name>
    <name type="common">Barrett's horny sponge</name>
    <dbReference type="NCBI Taxonomy" id="519541"/>
    <lineage>
        <taxon>Eukaryota</taxon>
        <taxon>Metazoa</taxon>
        <taxon>Porifera</taxon>
        <taxon>Demospongiae</taxon>
        <taxon>Heteroscleromorpha</taxon>
        <taxon>Tetractinellida</taxon>
        <taxon>Astrophorina</taxon>
        <taxon>Geodiidae</taxon>
        <taxon>Geodia</taxon>
    </lineage>
</organism>
<accession>A0AA35TFA8</accession>
<comment type="cofactor">
    <cofactor evidence="1">
        <name>Mg(2+)</name>
        <dbReference type="ChEBI" id="CHEBI:18420"/>
    </cofactor>
</comment>
<dbReference type="GO" id="GO:0044281">
    <property type="term" value="P:small molecule metabolic process"/>
    <property type="evidence" value="ECO:0007669"/>
    <property type="project" value="UniProtKB-ARBA"/>
</dbReference>
<dbReference type="GO" id="GO:0046872">
    <property type="term" value="F:metal ion binding"/>
    <property type="evidence" value="ECO:0007669"/>
    <property type="project" value="UniProtKB-KW"/>
</dbReference>
<keyword evidence="3" id="KW-0378">Hydrolase</keyword>
<dbReference type="PANTHER" id="PTHR46470:SF2">
    <property type="entry name" value="GLYCERALDEHYDE 3-PHOSPHATE PHOSPHATASE"/>
    <property type="match status" value="1"/>
</dbReference>
<dbReference type="PANTHER" id="PTHR46470">
    <property type="entry name" value="N-ACYLNEURAMINATE-9-PHOSPHATASE"/>
    <property type="match status" value="1"/>
</dbReference>
<comment type="caution">
    <text evidence="5">The sequence shown here is derived from an EMBL/GenBank/DDBJ whole genome shotgun (WGS) entry which is preliminary data.</text>
</comment>
<dbReference type="Gene3D" id="1.20.120.1600">
    <property type="match status" value="1"/>
</dbReference>
<evidence type="ECO:0000256" key="1">
    <source>
        <dbReference type="ARBA" id="ARBA00001946"/>
    </source>
</evidence>
<dbReference type="InterPro" id="IPR041492">
    <property type="entry name" value="HAD_2"/>
</dbReference>
<evidence type="ECO:0000313" key="5">
    <source>
        <dbReference type="EMBL" id="CAI8046456.1"/>
    </source>
</evidence>
<evidence type="ECO:0000256" key="3">
    <source>
        <dbReference type="ARBA" id="ARBA00022801"/>
    </source>
</evidence>
<keyword evidence="4" id="KW-0460">Magnesium</keyword>
<reference evidence="5" key="1">
    <citation type="submission" date="2023-03" db="EMBL/GenBank/DDBJ databases">
        <authorList>
            <person name="Steffen K."/>
            <person name="Cardenas P."/>
        </authorList>
    </citation>
    <scope>NUCLEOTIDE SEQUENCE</scope>
</reference>
<keyword evidence="6" id="KW-1185">Reference proteome</keyword>
<dbReference type="Pfam" id="PF13419">
    <property type="entry name" value="HAD_2"/>
    <property type="match status" value="1"/>
</dbReference>
<keyword evidence="2" id="KW-0479">Metal-binding</keyword>
<dbReference type="InterPro" id="IPR051400">
    <property type="entry name" value="HAD-like_hydrolase"/>
</dbReference>
<dbReference type="NCBIfam" id="TIGR01509">
    <property type="entry name" value="HAD-SF-IA-v3"/>
    <property type="match status" value="1"/>
</dbReference>
<dbReference type="Proteomes" id="UP001174909">
    <property type="component" value="Unassembled WGS sequence"/>
</dbReference>
<dbReference type="InterPro" id="IPR036412">
    <property type="entry name" value="HAD-like_sf"/>
</dbReference>
<dbReference type="SUPFAM" id="SSF56784">
    <property type="entry name" value="HAD-like"/>
    <property type="match status" value="1"/>
</dbReference>
<evidence type="ECO:0000256" key="2">
    <source>
        <dbReference type="ARBA" id="ARBA00022723"/>
    </source>
</evidence>
<dbReference type="InterPro" id="IPR023214">
    <property type="entry name" value="HAD_sf"/>
</dbReference>
<sequence length="210" mass="23906">MHHALGCALDELRRLVPSAPDSLSIETLIAIRNQIAEEQKDRGLTHEAIRLEAFKQTLQFIKSPDDDLAAHLNTLYLKHRFEDIQFFDDVLPALNALQRHYMMGILSNGNTYPERCGLAGYFQFVVLAQDYGIRKPDPRLFEITIERAGCAKHQLLHVGDSFQNDIIGAKQAGVRSVWLNREGGNNETEQQPDFEISSLRELTEVLENFM</sequence>
<proteinExistence type="predicted"/>
<dbReference type="NCBIfam" id="TIGR01549">
    <property type="entry name" value="HAD-SF-IA-v1"/>
    <property type="match status" value="1"/>
</dbReference>
<dbReference type="InterPro" id="IPR006439">
    <property type="entry name" value="HAD-SF_hydro_IA"/>
</dbReference>
<dbReference type="Gene3D" id="3.40.50.1000">
    <property type="entry name" value="HAD superfamily/HAD-like"/>
    <property type="match status" value="1"/>
</dbReference>
<dbReference type="AlphaFoldDB" id="A0AA35TFA8"/>
<evidence type="ECO:0000256" key="4">
    <source>
        <dbReference type="ARBA" id="ARBA00022842"/>
    </source>
</evidence>
<dbReference type="EMBL" id="CASHTH010003565">
    <property type="protein sequence ID" value="CAI8046456.1"/>
    <property type="molecule type" value="Genomic_DNA"/>
</dbReference>
<dbReference type="GO" id="GO:0016791">
    <property type="term" value="F:phosphatase activity"/>
    <property type="evidence" value="ECO:0007669"/>
    <property type="project" value="TreeGrafter"/>
</dbReference>
<protein>
    <submittedName>
        <fullName evidence="5">Phosphoserine phosphatase</fullName>
    </submittedName>
</protein>
<evidence type="ECO:0000313" key="6">
    <source>
        <dbReference type="Proteomes" id="UP001174909"/>
    </source>
</evidence>